<reference evidence="8 9" key="1">
    <citation type="journal article" date="2020" name="bioRxiv">
        <title>Sequence and annotation of 42 cannabis genomes reveals extensive copy number variation in cannabinoid synthesis and pathogen resistance genes.</title>
        <authorList>
            <person name="Mckernan K.J."/>
            <person name="Helbert Y."/>
            <person name="Kane L.T."/>
            <person name="Ebling H."/>
            <person name="Zhang L."/>
            <person name="Liu B."/>
            <person name="Eaton Z."/>
            <person name="Mclaughlin S."/>
            <person name="Kingan S."/>
            <person name="Baybayan P."/>
            <person name="Concepcion G."/>
            <person name="Jordan M."/>
            <person name="Riva A."/>
            <person name="Barbazuk W."/>
            <person name="Harkins T."/>
        </authorList>
    </citation>
    <scope>NUCLEOTIDE SEQUENCE [LARGE SCALE GENOMIC DNA]</scope>
    <source>
        <strain evidence="8 9">cv. Jamaican Lion 4</strain>
        <strain evidence="6">Father</strain>
        <strain evidence="7">Mother</strain>
        <tissue evidence="7">Leaf</tissue>
    </source>
</reference>
<feature type="region of interest" description="Leucine repeat I (LRI)" evidence="5">
    <location>
        <begin position="266"/>
        <end position="326"/>
    </location>
</feature>
<gene>
    <name evidence="7" type="ORF">F8388_005496</name>
    <name evidence="6" type="ORF">G4B88_028656</name>
</gene>
<dbReference type="Pfam" id="PF03514">
    <property type="entry name" value="GRAS"/>
    <property type="match status" value="1"/>
</dbReference>
<evidence type="ECO:0000256" key="4">
    <source>
        <dbReference type="ARBA" id="ARBA00023242"/>
    </source>
</evidence>
<dbReference type="PROSITE" id="PS50985">
    <property type="entry name" value="GRAS"/>
    <property type="match status" value="1"/>
</dbReference>
<evidence type="ECO:0000313" key="7">
    <source>
        <dbReference type="EMBL" id="KAF4387879.1"/>
    </source>
</evidence>
<dbReference type="Proteomes" id="UP000525078">
    <property type="component" value="Unassembled WGS sequence"/>
</dbReference>
<feature type="region of interest" description="Leucine repeat II (LRII)" evidence="5">
    <location>
        <begin position="426"/>
        <end position="458"/>
    </location>
</feature>
<evidence type="ECO:0000256" key="5">
    <source>
        <dbReference type="PROSITE-ProRule" id="PRU01191"/>
    </source>
</evidence>
<evidence type="ECO:0000313" key="8">
    <source>
        <dbReference type="Proteomes" id="UP000525078"/>
    </source>
</evidence>
<dbReference type="Proteomes" id="UP000583929">
    <property type="component" value="Unassembled WGS sequence"/>
</dbReference>
<organism evidence="7 8">
    <name type="scientific">Cannabis sativa</name>
    <name type="common">Hemp</name>
    <name type="synonym">Marijuana</name>
    <dbReference type="NCBI Taxonomy" id="3483"/>
    <lineage>
        <taxon>Eukaryota</taxon>
        <taxon>Viridiplantae</taxon>
        <taxon>Streptophyta</taxon>
        <taxon>Embryophyta</taxon>
        <taxon>Tracheophyta</taxon>
        <taxon>Spermatophyta</taxon>
        <taxon>Magnoliopsida</taxon>
        <taxon>eudicotyledons</taxon>
        <taxon>Gunneridae</taxon>
        <taxon>Pentapetalae</taxon>
        <taxon>rosids</taxon>
        <taxon>fabids</taxon>
        <taxon>Rosales</taxon>
        <taxon>Cannabaceae</taxon>
        <taxon>Cannabis</taxon>
    </lineage>
</organism>
<keyword evidence="2" id="KW-0805">Transcription regulation</keyword>
<dbReference type="PANTHER" id="PTHR31636">
    <property type="entry name" value="OSJNBA0084A10.13 PROTEIN-RELATED"/>
    <property type="match status" value="1"/>
</dbReference>
<dbReference type="InterPro" id="IPR005202">
    <property type="entry name" value="TF_GRAS"/>
</dbReference>
<feature type="region of interest" description="SAW" evidence="5">
    <location>
        <begin position="567"/>
        <end position="643"/>
    </location>
</feature>
<accession>A0A7J6H0G8</accession>
<sequence length="645" mass="73731">MGTWHPDHQEEHPLNCISKILLEEDMEEGTYFFSDATVEAAQRSFSDALAEKKHSSAEQQRLINASRSNYSSRSQHMINLDTVHNTTTTRSCNCNSCDHCFNVFSTAANKNVDKPFLLNDDFSSTIHEPYSSNNNMMINYNNFQLISSTTSHLAHKMGFDFEGKNCQYDHHLNNSGLLMKMKNISQLGIETLARMKDKRLLAGNSTDHDSELYAETFDMVLLANGWENQLEKCEMSESSSKVSNASNYIAKTRKRKCATGCEEDLLDLRTLLIHCAEAVAVNDRDTAAELLLQIRRNTSCSGNGSQRLTHYFGNALEARLNGIGNELYTALSTKRMSILTSLKSWRLFLSACPLIKLSNFFINHTILELAEKSNTLHIIHFGILNGFQWPSLIQRLSMRPGGPPLLRITGIDLPLPGFKPAARLEEIGDYLGNYCKRFNVPFKYKPIISQVWENITCEDLNINKNEIIVVNSLYSFRYLLDDTTAGLHSSRDDVLKLVKSIRPNIFIHGIVNGAYNAPFFTTRFREALYYFSSVFDMLEANSPPEYEQDRKVYEKEGFGKEILNVIACEGSKRIERPETYKQWHARNLRAGLKQLPLSQEIMKKVKKMMKETCYQKEFLVDEDNQWMLQGWKGRVLYALSCWKSS</sequence>
<comment type="caution">
    <text evidence="7">The sequence shown here is derived from an EMBL/GenBank/DDBJ whole genome shotgun (WGS) entry which is preliminary data.</text>
</comment>
<feature type="region of interest" description="VHIID" evidence="5">
    <location>
        <begin position="345"/>
        <end position="410"/>
    </location>
</feature>
<comment type="subcellular location">
    <subcellularLocation>
        <location evidence="1">Nucleus</location>
    </subcellularLocation>
</comment>
<keyword evidence="3" id="KW-0804">Transcription</keyword>
<protein>
    <submittedName>
        <fullName evidence="7">Uncharacterized protein</fullName>
    </submittedName>
</protein>
<comment type="caution">
    <text evidence="5">Lacks conserved residue(s) required for the propagation of feature annotation.</text>
</comment>
<dbReference type="AlphaFoldDB" id="A0A7J6H0G8"/>
<dbReference type="EMBL" id="JAATIP010000037">
    <property type="protein sequence ID" value="KAF4387879.1"/>
    <property type="molecule type" value="Genomic_DNA"/>
</dbReference>
<evidence type="ECO:0000256" key="1">
    <source>
        <dbReference type="ARBA" id="ARBA00004123"/>
    </source>
</evidence>
<evidence type="ECO:0000313" key="6">
    <source>
        <dbReference type="EMBL" id="KAF4355508.1"/>
    </source>
</evidence>
<keyword evidence="4" id="KW-0539">Nucleus</keyword>
<dbReference type="EMBL" id="JAATIQ010000449">
    <property type="protein sequence ID" value="KAF4355508.1"/>
    <property type="molecule type" value="Genomic_DNA"/>
</dbReference>
<evidence type="ECO:0000256" key="3">
    <source>
        <dbReference type="ARBA" id="ARBA00023163"/>
    </source>
</evidence>
<comment type="similarity">
    <text evidence="5">Belongs to the GRAS family.</text>
</comment>
<evidence type="ECO:0000313" key="9">
    <source>
        <dbReference type="Proteomes" id="UP000583929"/>
    </source>
</evidence>
<proteinExistence type="inferred from homology"/>
<name>A0A7J6H0G8_CANSA</name>
<keyword evidence="9" id="KW-1185">Reference proteome</keyword>
<dbReference type="GO" id="GO:0005634">
    <property type="term" value="C:nucleus"/>
    <property type="evidence" value="ECO:0007669"/>
    <property type="project" value="UniProtKB-SubCell"/>
</dbReference>
<evidence type="ECO:0000256" key="2">
    <source>
        <dbReference type="ARBA" id="ARBA00023015"/>
    </source>
</evidence>